<dbReference type="SUPFAM" id="SSF53098">
    <property type="entry name" value="Ribonuclease H-like"/>
    <property type="match status" value="1"/>
</dbReference>
<dbReference type="InterPro" id="IPR012337">
    <property type="entry name" value="RNaseH-like_sf"/>
</dbReference>
<comment type="caution">
    <text evidence="2">The sequence shown here is derived from an EMBL/GenBank/DDBJ whole genome shotgun (WGS) entry which is preliminary data.</text>
</comment>
<accession>A0A9P6AGX9</accession>
<dbReference type="GO" id="GO:0006139">
    <property type="term" value="P:nucleobase-containing compound metabolic process"/>
    <property type="evidence" value="ECO:0007669"/>
    <property type="project" value="InterPro"/>
</dbReference>
<dbReference type="InterPro" id="IPR036397">
    <property type="entry name" value="RNaseH_sf"/>
</dbReference>
<evidence type="ECO:0000313" key="2">
    <source>
        <dbReference type="EMBL" id="KAF9505528.1"/>
    </source>
</evidence>
<reference evidence="2" key="1">
    <citation type="journal article" date="2020" name="Nat. Commun.">
        <title>Large-scale genome sequencing of mycorrhizal fungi provides insights into the early evolution of symbiotic traits.</title>
        <authorList>
            <person name="Miyauchi S."/>
            <person name="Kiss E."/>
            <person name="Kuo A."/>
            <person name="Drula E."/>
            <person name="Kohler A."/>
            <person name="Sanchez-Garcia M."/>
            <person name="Morin E."/>
            <person name="Andreopoulos B."/>
            <person name="Barry K.W."/>
            <person name="Bonito G."/>
            <person name="Buee M."/>
            <person name="Carver A."/>
            <person name="Chen C."/>
            <person name="Cichocki N."/>
            <person name="Clum A."/>
            <person name="Culley D."/>
            <person name="Crous P.W."/>
            <person name="Fauchery L."/>
            <person name="Girlanda M."/>
            <person name="Hayes R.D."/>
            <person name="Keri Z."/>
            <person name="LaButti K."/>
            <person name="Lipzen A."/>
            <person name="Lombard V."/>
            <person name="Magnuson J."/>
            <person name="Maillard F."/>
            <person name="Murat C."/>
            <person name="Nolan M."/>
            <person name="Ohm R.A."/>
            <person name="Pangilinan J."/>
            <person name="Pereira M.F."/>
            <person name="Perotto S."/>
            <person name="Peter M."/>
            <person name="Pfister S."/>
            <person name="Riley R."/>
            <person name="Sitrit Y."/>
            <person name="Stielow J.B."/>
            <person name="Szollosi G."/>
            <person name="Zifcakova L."/>
            <person name="Stursova M."/>
            <person name="Spatafora J.W."/>
            <person name="Tedersoo L."/>
            <person name="Vaario L.M."/>
            <person name="Yamada A."/>
            <person name="Yan M."/>
            <person name="Wang P."/>
            <person name="Xu J."/>
            <person name="Bruns T."/>
            <person name="Baldrian P."/>
            <person name="Vilgalys R."/>
            <person name="Dunand C."/>
            <person name="Henrissat B."/>
            <person name="Grigoriev I.V."/>
            <person name="Hibbett D."/>
            <person name="Nagy L.G."/>
            <person name="Martin F.M."/>
        </authorList>
    </citation>
    <scope>NUCLEOTIDE SEQUENCE</scope>
    <source>
        <strain evidence="2">UP504</strain>
    </source>
</reference>
<dbReference type="OrthoDB" id="1920326at2759"/>
<organism evidence="2 3">
    <name type="scientific">Hydnum rufescens UP504</name>
    <dbReference type="NCBI Taxonomy" id="1448309"/>
    <lineage>
        <taxon>Eukaryota</taxon>
        <taxon>Fungi</taxon>
        <taxon>Dikarya</taxon>
        <taxon>Basidiomycota</taxon>
        <taxon>Agaricomycotina</taxon>
        <taxon>Agaricomycetes</taxon>
        <taxon>Cantharellales</taxon>
        <taxon>Hydnaceae</taxon>
        <taxon>Hydnum</taxon>
    </lineage>
</organism>
<keyword evidence="3" id="KW-1185">Reference proteome</keyword>
<dbReference type="Gene3D" id="3.30.420.10">
    <property type="entry name" value="Ribonuclease H-like superfamily/Ribonuclease H"/>
    <property type="match status" value="1"/>
</dbReference>
<dbReference type="GO" id="GO:0008408">
    <property type="term" value="F:3'-5' exonuclease activity"/>
    <property type="evidence" value="ECO:0007669"/>
    <property type="project" value="InterPro"/>
</dbReference>
<name>A0A9P6AGX9_9AGAM</name>
<evidence type="ECO:0000259" key="1">
    <source>
        <dbReference type="Pfam" id="PF01612"/>
    </source>
</evidence>
<dbReference type="Proteomes" id="UP000886523">
    <property type="component" value="Unassembled WGS sequence"/>
</dbReference>
<sequence length="140" mass="15373">MLSGIGVDGTKEIIVLNDNKLKERKMNIEKVGVGIHNDIKRIEKEYGDMGAVSVRDLSDEAWGADGEHWGGQFGCGQTIGLQSLVGYYLDSWLEKEERCSDWEGGLDEGMVKYAADDVLAACQVYEKLKGLKGSKGSKEL</sequence>
<dbReference type="InterPro" id="IPR002562">
    <property type="entry name" value="3'-5'_exonuclease_dom"/>
</dbReference>
<gene>
    <name evidence="2" type="ORF">BS47DRAFT_1368013</name>
</gene>
<dbReference type="Pfam" id="PF01612">
    <property type="entry name" value="DNA_pol_A_exo1"/>
    <property type="match status" value="1"/>
</dbReference>
<dbReference type="EMBL" id="MU129148">
    <property type="protein sequence ID" value="KAF9505528.1"/>
    <property type="molecule type" value="Genomic_DNA"/>
</dbReference>
<evidence type="ECO:0000313" key="3">
    <source>
        <dbReference type="Proteomes" id="UP000886523"/>
    </source>
</evidence>
<feature type="domain" description="3'-5' exonuclease" evidence="1">
    <location>
        <begin position="26"/>
        <end position="129"/>
    </location>
</feature>
<protein>
    <recommendedName>
        <fullName evidence="1">3'-5' exonuclease domain-containing protein</fullName>
    </recommendedName>
</protein>
<dbReference type="AlphaFoldDB" id="A0A9P6AGX9"/>
<dbReference type="GO" id="GO:0003676">
    <property type="term" value="F:nucleic acid binding"/>
    <property type="evidence" value="ECO:0007669"/>
    <property type="project" value="InterPro"/>
</dbReference>
<proteinExistence type="predicted"/>